<keyword evidence="1" id="KW-1133">Transmembrane helix</keyword>
<feature type="transmembrane region" description="Helical" evidence="1">
    <location>
        <begin position="194"/>
        <end position="214"/>
    </location>
</feature>
<comment type="caution">
    <text evidence="3">The sequence shown here is derived from an EMBL/GenBank/DDBJ whole genome shotgun (WGS) entry which is preliminary data.</text>
</comment>
<evidence type="ECO:0000259" key="2">
    <source>
        <dbReference type="Pfam" id="PF01757"/>
    </source>
</evidence>
<keyword evidence="1" id="KW-0472">Membrane</keyword>
<feature type="transmembrane region" description="Helical" evidence="1">
    <location>
        <begin position="97"/>
        <end position="114"/>
    </location>
</feature>
<keyword evidence="1" id="KW-0812">Transmembrane</keyword>
<feature type="transmembrane region" description="Helical" evidence="1">
    <location>
        <begin position="121"/>
        <end position="137"/>
    </location>
</feature>
<organism evidence="3 4">
    <name type="scientific">Granulicella arctica</name>
    <dbReference type="NCBI Taxonomy" id="940613"/>
    <lineage>
        <taxon>Bacteria</taxon>
        <taxon>Pseudomonadati</taxon>
        <taxon>Acidobacteriota</taxon>
        <taxon>Terriglobia</taxon>
        <taxon>Terriglobales</taxon>
        <taxon>Acidobacteriaceae</taxon>
        <taxon>Granulicella</taxon>
    </lineage>
</organism>
<feature type="domain" description="Acyltransferase 3" evidence="2">
    <location>
        <begin position="4"/>
        <end position="276"/>
    </location>
</feature>
<dbReference type="EMBL" id="JACCCW010000001">
    <property type="protein sequence ID" value="NYF77771.1"/>
    <property type="molecule type" value="Genomic_DNA"/>
</dbReference>
<protein>
    <submittedName>
        <fullName evidence="3">Peptidoglycan/LPS O-acetylase OafA/YrhL</fullName>
    </submittedName>
</protein>
<evidence type="ECO:0000256" key="1">
    <source>
        <dbReference type="SAM" id="Phobius"/>
    </source>
</evidence>
<feature type="transmembrane region" description="Helical" evidence="1">
    <location>
        <begin position="20"/>
        <end position="41"/>
    </location>
</feature>
<sequence length="312" mass="35068">MLERGTWSWITYLVHRLMRLWVVLLPGLLLCALWDAIGLHLHLAPALYGGAAFNHMTPAVQTVHTLKTFLLNLFFLQGIKSPMFGSDGALWSLANEFWYYILFPLGLLAVYRPSKQAATPIARGVCAILFLALAWFLRHGILQSFPIWLAGTLLCIMPAPRLSSRVRLLAATSYVPILFFLAKARFLSGLTSDYVLTVATFFLLWILLSATEAVRPSLGERTSRELARFSYTLYVVHMPLLVLVTALIVGDRRWVPNLPHVLEAVAVLILALAYAYGVAVLTEFRTDIWRRWVEARLGLNARQDTSTAVSRT</sequence>
<dbReference type="GO" id="GO:0016747">
    <property type="term" value="F:acyltransferase activity, transferring groups other than amino-acyl groups"/>
    <property type="evidence" value="ECO:0007669"/>
    <property type="project" value="InterPro"/>
</dbReference>
<feature type="transmembrane region" description="Helical" evidence="1">
    <location>
        <begin position="166"/>
        <end position="182"/>
    </location>
</feature>
<accession>A0A7Y9TEK8</accession>
<name>A0A7Y9TEK8_9BACT</name>
<dbReference type="InterPro" id="IPR002656">
    <property type="entry name" value="Acyl_transf_3_dom"/>
</dbReference>
<dbReference type="Pfam" id="PF01757">
    <property type="entry name" value="Acyl_transf_3"/>
    <property type="match status" value="1"/>
</dbReference>
<gene>
    <name evidence="3" type="ORF">HDF17_000058</name>
</gene>
<feature type="transmembrane region" description="Helical" evidence="1">
    <location>
        <begin position="261"/>
        <end position="281"/>
    </location>
</feature>
<proteinExistence type="predicted"/>
<evidence type="ECO:0000313" key="4">
    <source>
        <dbReference type="Proteomes" id="UP000589520"/>
    </source>
</evidence>
<feature type="transmembrane region" description="Helical" evidence="1">
    <location>
        <begin position="226"/>
        <end position="249"/>
    </location>
</feature>
<evidence type="ECO:0000313" key="3">
    <source>
        <dbReference type="EMBL" id="NYF77771.1"/>
    </source>
</evidence>
<dbReference type="AlphaFoldDB" id="A0A7Y9TEK8"/>
<dbReference type="Proteomes" id="UP000589520">
    <property type="component" value="Unassembled WGS sequence"/>
</dbReference>
<reference evidence="3 4" key="1">
    <citation type="submission" date="2020-07" db="EMBL/GenBank/DDBJ databases">
        <title>Genomic Encyclopedia of Type Strains, Phase IV (KMG-V): Genome sequencing to study the core and pangenomes of soil and plant-associated prokaryotes.</title>
        <authorList>
            <person name="Whitman W."/>
        </authorList>
    </citation>
    <scope>NUCLEOTIDE SEQUENCE [LARGE SCALE GENOMIC DNA]</scope>
    <source>
        <strain evidence="3 4">X4EP2</strain>
    </source>
</reference>
<keyword evidence="4" id="KW-1185">Reference proteome</keyword>